<keyword evidence="2 8" id="KW-0645">Protease</keyword>
<evidence type="ECO:0000256" key="1">
    <source>
        <dbReference type="ARBA" id="ARBA00011073"/>
    </source>
</evidence>
<dbReference type="Gene3D" id="3.30.70.80">
    <property type="entry name" value="Peptidase S8 propeptide/proteinase inhibitor I9"/>
    <property type="match status" value="1"/>
</dbReference>
<feature type="active site" description="Charge relay system" evidence="7 8">
    <location>
        <position position="233"/>
    </location>
</feature>
<feature type="domain" description="PA" evidence="12">
    <location>
        <begin position="394"/>
        <end position="483"/>
    </location>
</feature>
<dbReference type="CDD" id="cd04852">
    <property type="entry name" value="Peptidases_S8_3"/>
    <property type="match status" value="1"/>
</dbReference>
<keyword evidence="6" id="KW-0325">Glycoprotein</keyword>
<dbReference type="GO" id="GO:0006508">
    <property type="term" value="P:proteolysis"/>
    <property type="evidence" value="ECO:0007669"/>
    <property type="project" value="UniProtKB-KW"/>
</dbReference>
<feature type="active site" description="Charge relay system" evidence="7 8">
    <location>
        <position position="157"/>
    </location>
</feature>
<evidence type="ECO:0000259" key="12">
    <source>
        <dbReference type="Pfam" id="PF02225"/>
    </source>
</evidence>
<dbReference type="PROSITE" id="PS51892">
    <property type="entry name" value="SUBTILASE"/>
    <property type="match status" value="1"/>
</dbReference>
<evidence type="ECO:0000259" key="13">
    <source>
        <dbReference type="Pfam" id="PF05922"/>
    </source>
</evidence>
<keyword evidence="5 8" id="KW-0720">Serine protease</keyword>
<feature type="compositionally biased region" description="Low complexity" evidence="9">
    <location>
        <begin position="232"/>
        <end position="242"/>
    </location>
</feature>
<dbReference type="PANTHER" id="PTHR10795">
    <property type="entry name" value="PROPROTEIN CONVERTASE SUBTILISIN/KEXIN"/>
    <property type="match status" value="1"/>
</dbReference>
<evidence type="ECO:0000313" key="14">
    <source>
        <dbReference type="EMBL" id="PUZ68200.1"/>
    </source>
</evidence>
<dbReference type="InterPro" id="IPR045051">
    <property type="entry name" value="SBT"/>
</dbReference>
<reference evidence="14 15" key="1">
    <citation type="submission" date="2018-04" db="EMBL/GenBank/DDBJ databases">
        <title>WGS assembly of Panicum hallii var. hallii HAL2.</title>
        <authorList>
            <person name="Lovell J."/>
            <person name="Jenkins J."/>
            <person name="Lowry D."/>
            <person name="Mamidi S."/>
            <person name="Sreedasyam A."/>
            <person name="Weng X."/>
            <person name="Barry K."/>
            <person name="Bonette J."/>
            <person name="Campitelli B."/>
            <person name="Daum C."/>
            <person name="Gordon S."/>
            <person name="Gould B."/>
            <person name="Lipzen A."/>
            <person name="MacQueen A."/>
            <person name="Palacio-Mejia J."/>
            <person name="Plott C."/>
            <person name="Shakirov E."/>
            <person name="Shu S."/>
            <person name="Yoshinaga Y."/>
            <person name="Zane M."/>
            <person name="Rokhsar D."/>
            <person name="Grimwood J."/>
            <person name="Schmutz J."/>
            <person name="Juenger T."/>
        </authorList>
    </citation>
    <scope>NUCLEOTIDE SEQUENCE [LARGE SCALE GENOMIC DNA]</scope>
    <source>
        <strain evidence="15">cv. HAL2</strain>
    </source>
</reference>
<dbReference type="Gene3D" id="3.40.50.200">
    <property type="entry name" value="Peptidase S8/S53 domain"/>
    <property type="match status" value="1"/>
</dbReference>
<evidence type="ECO:0000256" key="5">
    <source>
        <dbReference type="ARBA" id="ARBA00022825"/>
    </source>
</evidence>
<dbReference type="GO" id="GO:0004252">
    <property type="term" value="F:serine-type endopeptidase activity"/>
    <property type="evidence" value="ECO:0007669"/>
    <property type="project" value="UniProtKB-UniRule"/>
</dbReference>
<keyword evidence="4 8" id="KW-0378">Hydrolase</keyword>
<feature type="domain" description="Inhibitor I9" evidence="13">
    <location>
        <begin position="50"/>
        <end position="125"/>
    </location>
</feature>
<evidence type="ECO:0008006" key="16">
    <source>
        <dbReference type="Google" id="ProtNLM"/>
    </source>
</evidence>
<dbReference type="Pfam" id="PF05922">
    <property type="entry name" value="Inhibitor_I9"/>
    <property type="match status" value="1"/>
</dbReference>
<feature type="domain" description="Peptidase S8/S53" evidence="11">
    <location>
        <begin position="148"/>
        <end position="591"/>
    </location>
</feature>
<feature type="region of interest" description="Disordered" evidence="9">
    <location>
        <begin position="210"/>
        <end position="242"/>
    </location>
</feature>
<evidence type="ECO:0000256" key="2">
    <source>
        <dbReference type="ARBA" id="ARBA00022670"/>
    </source>
</evidence>
<evidence type="ECO:0000256" key="3">
    <source>
        <dbReference type="ARBA" id="ARBA00022729"/>
    </source>
</evidence>
<dbReference type="Gene3D" id="3.50.30.30">
    <property type="match status" value="1"/>
</dbReference>
<sequence length="595" mass="60928">MRWWRHPGGMPPPSLLAVVILMATASAAAAESLPSTAPPPPGDQADASETYIVSMANQLRPLDFTDNTEWYSTKLRSVAPGAGILYSYQTIVQGFAARMTPAQAEKLESKPGVLVVSPERRYVLHTTRTPEYLGLDRVNGLLAQASGGSDVIIGLVDSGVWPESRSFDDAGYGPVPARWRGRCEEGRNFTRSACNNKLIGARSFAASYQSSANKGAGPDWTKEARSPRDVVGHGTHTASTAAGSAVPGAGLGRMAAGTARGMAPRARVAAYKACWAGGCYSADILAAMEAAVADGVDVLSVSAGVHGGDLAAYFKDGMAAGAYSAMEKGVFVACSAGNKGPGIGTLANGAPWLTTVGAGTIDREFPAYFILGDGRNLTGVSLYGGDPLPPKPLPLVYAAAASNDTKGKGGFCLAGTLIPEKVAGKIVICDRGVDHVVQKGITVKDAGGAGMVVTNTAADGEDLIPDPHVLPSTSVGKMDGDAIKAYAASDANPTGVMSPGATLTGVQPAPVVVGFSSRGPNLVSPGVLKPDLIAPGVNILAAWGSDAPPSGAPGDTRRVEFNIQSGTSMATPHVSSVAALLRGARPQSRPRSGRR</sequence>
<dbReference type="InterPro" id="IPR015500">
    <property type="entry name" value="Peptidase_S8_subtilisin-rel"/>
</dbReference>
<evidence type="ECO:0000256" key="10">
    <source>
        <dbReference type="SAM" id="SignalP"/>
    </source>
</evidence>
<dbReference type="Proteomes" id="UP000244336">
    <property type="component" value="Chromosome 2"/>
</dbReference>
<evidence type="ECO:0000256" key="8">
    <source>
        <dbReference type="PROSITE-ProRule" id="PRU01240"/>
    </source>
</evidence>
<name>A0A2T7EK69_9POAL</name>
<dbReference type="SUPFAM" id="SSF52743">
    <property type="entry name" value="Subtilisin-like"/>
    <property type="match status" value="1"/>
</dbReference>
<feature type="region of interest" description="Disordered" evidence="9">
    <location>
        <begin position="565"/>
        <end position="595"/>
    </location>
</feature>
<dbReference type="InterPro" id="IPR000209">
    <property type="entry name" value="Peptidase_S8/S53_dom"/>
</dbReference>
<dbReference type="InterPro" id="IPR046450">
    <property type="entry name" value="PA_dom_sf"/>
</dbReference>
<dbReference type="InterPro" id="IPR010259">
    <property type="entry name" value="S8pro/Inhibitor_I9"/>
</dbReference>
<dbReference type="CDD" id="cd02120">
    <property type="entry name" value="PA_subtilisin_like"/>
    <property type="match status" value="1"/>
</dbReference>
<feature type="chain" id="PRO_5015527127" description="Inhibitor I9 domain-containing protein" evidence="10">
    <location>
        <begin position="31"/>
        <end position="595"/>
    </location>
</feature>
<dbReference type="OrthoDB" id="206201at2759"/>
<evidence type="ECO:0000256" key="6">
    <source>
        <dbReference type="ARBA" id="ARBA00023180"/>
    </source>
</evidence>
<dbReference type="FunFam" id="3.50.30.30:FF:000005">
    <property type="entry name" value="subtilisin-like protease SBT1.5"/>
    <property type="match status" value="1"/>
</dbReference>
<dbReference type="Pfam" id="PF02225">
    <property type="entry name" value="PA"/>
    <property type="match status" value="1"/>
</dbReference>
<feature type="active site" description="Charge relay system" evidence="7 8">
    <location>
        <position position="568"/>
    </location>
</feature>
<feature type="compositionally biased region" description="Polar residues" evidence="9">
    <location>
        <begin position="565"/>
        <end position="574"/>
    </location>
</feature>
<keyword evidence="3 10" id="KW-0732">Signal</keyword>
<evidence type="ECO:0000256" key="7">
    <source>
        <dbReference type="PIRSR" id="PIRSR615500-1"/>
    </source>
</evidence>
<protein>
    <recommendedName>
        <fullName evidence="16">Inhibitor I9 domain-containing protein</fullName>
    </recommendedName>
</protein>
<feature type="signal peptide" evidence="10">
    <location>
        <begin position="1"/>
        <end position="30"/>
    </location>
</feature>
<comment type="similarity">
    <text evidence="1 8">Belongs to the peptidase S8 family.</text>
</comment>
<accession>A0A2T7EK69</accession>
<dbReference type="PRINTS" id="PR00723">
    <property type="entry name" value="SUBTILISIN"/>
</dbReference>
<dbReference type="SUPFAM" id="SSF52025">
    <property type="entry name" value="PA domain"/>
    <property type="match status" value="1"/>
</dbReference>
<dbReference type="InterPro" id="IPR034197">
    <property type="entry name" value="Peptidases_S8_3"/>
</dbReference>
<dbReference type="AlphaFoldDB" id="A0A2T7EK69"/>
<dbReference type="Pfam" id="PF00082">
    <property type="entry name" value="Peptidase_S8"/>
    <property type="match status" value="1"/>
</dbReference>
<dbReference type="InterPro" id="IPR003137">
    <property type="entry name" value="PA_domain"/>
</dbReference>
<evidence type="ECO:0000313" key="15">
    <source>
        <dbReference type="Proteomes" id="UP000244336"/>
    </source>
</evidence>
<gene>
    <name evidence="14" type="ORF">GQ55_2G006100</name>
</gene>
<evidence type="ECO:0000256" key="4">
    <source>
        <dbReference type="ARBA" id="ARBA00022801"/>
    </source>
</evidence>
<proteinExistence type="inferred from homology"/>
<evidence type="ECO:0000256" key="9">
    <source>
        <dbReference type="SAM" id="MobiDB-lite"/>
    </source>
</evidence>
<dbReference type="EMBL" id="CM009750">
    <property type="protein sequence ID" value="PUZ68200.1"/>
    <property type="molecule type" value="Genomic_DNA"/>
</dbReference>
<dbReference type="InterPro" id="IPR037045">
    <property type="entry name" value="S8pro/Inhibitor_I9_sf"/>
</dbReference>
<feature type="compositionally biased region" description="Basic and acidic residues" evidence="9">
    <location>
        <begin position="220"/>
        <end position="231"/>
    </location>
</feature>
<dbReference type="InterPro" id="IPR036852">
    <property type="entry name" value="Peptidase_S8/S53_dom_sf"/>
</dbReference>
<dbReference type="Gramene" id="PUZ68200">
    <property type="protein sequence ID" value="PUZ68200"/>
    <property type="gene ID" value="GQ55_2G006100"/>
</dbReference>
<evidence type="ECO:0000259" key="11">
    <source>
        <dbReference type="Pfam" id="PF00082"/>
    </source>
</evidence>
<keyword evidence="15" id="KW-1185">Reference proteome</keyword>
<organism evidence="14 15">
    <name type="scientific">Panicum hallii var. hallii</name>
    <dbReference type="NCBI Taxonomy" id="1504633"/>
    <lineage>
        <taxon>Eukaryota</taxon>
        <taxon>Viridiplantae</taxon>
        <taxon>Streptophyta</taxon>
        <taxon>Embryophyta</taxon>
        <taxon>Tracheophyta</taxon>
        <taxon>Spermatophyta</taxon>
        <taxon>Magnoliopsida</taxon>
        <taxon>Liliopsida</taxon>
        <taxon>Poales</taxon>
        <taxon>Poaceae</taxon>
        <taxon>PACMAD clade</taxon>
        <taxon>Panicoideae</taxon>
        <taxon>Panicodae</taxon>
        <taxon>Paniceae</taxon>
        <taxon>Panicinae</taxon>
        <taxon>Panicum</taxon>
        <taxon>Panicum sect. Panicum</taxon>
    </lineage>
</organism>